<reference evidence="1 2" key="1">
    <citation type="submission" date="2021-02" db="EMBL/GenBank/DDBJ databases">
        <title>Cotonvirus japonicus, which uses Golgi apparatus of host cells for its virion factory, phylogenetically links tailed tupanvirus and icosahedral mimivirus.</title>
        <authorList>
            <person name="Takahashi H."/>
            <person name="Fukaya S."/>
            <person name="Song C."/>
            <person name="Murata K."/>
            <person name="Takemura M."/>
        </authorList>
    </citation>
    <scope>NUCLEOTIDE SEQUENCE [LARGE SCALE GENOMIC DNA]</scope>
</reference>
<keyword evidence="2" id="KW-1185">Reference proteome</keyword>
<dbReference type="GeneID" id="80558049"/>
<name>A0ABM7NRQ7_9VIRU</name>
<sequence length="190" mass="22753">MGNFFSCREEVNRNRCIEYNLLPLNICTSPKTFVKKNSTVLNILRQHNINIQSIKYSNIFFWCPTSNYNSNKKYYDINWKNGCCPFVQLILPQGYKFIADKTNYKLYYLVDNNNNIIFNIFVKMCGYDNFTYSYIDNSNNLETDYTCDHTNIAKLKVIFTDNDCEFDLEILEDEFKEFIRQEYFDEIIID</sequence>
<proteinExistence type="predicted"/>
<dbReference type="RefSeq" id="YP_010841452.1">
    <property type="nucleotide sequence ID" value="NC_079139.1"/>
</dbReference>
<protein>
    <submittedName>
        <fullName evidence="1">Uncharacterized protein</fullName>
    </submittedName>
</protein>
<organism evidence="1 2">
    <name type="scientific">Cotonvirus japonicus</name>
    <dbReference type="NCBI Taxonomy" id="2811091"/>
    <lineage>
        <taxon>Viruses</taxon>
        <taxon>Varidnaviria</taxon>
        <taxon>Bamfordvirae</taxon>
        <taxon>Nucleocytoviricota</taxon>
        <taxon>Megaviricetes</taxon>
        <taxon>Imitervirales</taxon>
        <taxon>Mimiviridae</taxon>
        <taxon>Megamimivirinae</taxon>
        <taxon>Cotonvirus</taxon>
        <taxon>Cotonvirus japonicum</taxon>
    </lineage>
</organism>
<evidence type="ECO:0000313" key="2">
    <source>
        <dbReference type="Proteomes" id="UP001321479"/>
    </source>
</evidence>
<accession>A0ABM7NRQ7</accession>
<dbReference type="EMBL" id="AP024483">
    <property type="protein sequence ID" value="BCS82844.1"/>
    <property type="molecule type" value="Genomic_DNA"/>
</dbReference>
<dbReference type="Proteomes" id="UP001321479">
    <property type="component" value="Segment"/>
</dbReference>
<evidence type="ECO:0000313" key="1">
    <source>
        <dbReference type="EMBL" id="BCS82844.1"/>
    </source>
</evidence>